<keyword evidence="4 7" id="KW-0472">Membrane</keyword>
<evidence type="ECO:0000256" key="2">
    <source>
        <dbReference type="ARBA" id="ARBA00022692"/>
    </source>
</evidence>
<dbReference type="InterPro" id="IPR042321">
    <property type="entry name" value="Ima1"/>
</dbReference>
<dbReference type="GO" id="GO:0034506">
    <property type="term" value="C:chromosome, centromeric core domain"/>
    <property type="evidence" value="ECO:0007669"/>
    <property type="project" value="TreeGrafter"/>
</dbReference>
<evidence type="ECO:0000256" key="5">
    <source>
        <dbReference type="ARBA" id="ARBA00023242"/>
    </source>
</evidence>
<feature type="compositionally biased region" description="Polar residues" evidence="6">
    <location>
        <begin position="703"/>
        <end position="712"/>
    </location>
</feature>
<dbReference type="GO" id="GO:0034992">
    <property type="term" value="C:microtubule organizing center attachment site"/>
    <property type="evidence" value="ECO:0007669"/>
    <property type="project" value="TreeGrafter"/>
</dbReference>
<evidence type="ECO:0000313" key="10">
    <source>
        <dbReference type="Proteomes" id="UP000324241"/>
    </source>
</evidence>
<evidence type="ECO:0000259" key="8">
    <source>
        <dbReference type="Pfam" id="PF09779"/>
    </source>
</evidence>
<keyword evidence="3 7" id="KW-1133">Transmembrane helix</keyword>
<dbReference type="GO" id="GO:0044732">
    <property type="term" value="C:mitotic spindle pole body"/>
    <property type="evidence" value="ECO:0007669"/>
    <property type="project" value="TreeGrafter"/>
</dbReference>
<dbReference type="GO" id="GO:0005637">
    <property type="term" value="C:nuclear inner membrane"/>
    <property type="evidence" value="ECO:0007669"/>
    <property type="project" value="UniProtKB-SubCell"/>
</dbReference>
<dbReference type="OrthoDB" id="5966927at2759"/>
<keyword evidence="2 7" id="KW-0812">Transmembrane</keyword>
<dbReference type="InterPro" id="IPR018617">
    <property type="entry name" value="Ima1_N"/>
</dbReference>
<evidence type="ECO:0000256" key="3">
    <source>
        <dbReference type="ARBA" id="ARBA00022989"/>
    </source>
</evidence>
<reference evidence="9 10" key="1">
    <citation type="submission" date="2019-08" db="EMBL/GenBank/DDBJ databases">
        <title>The genome sequence of a newly discovered highly antifungal drug resistant Aspergillus species, Aspergillus tanneri NIH 1004.</title>
        <authorList>
            <person name="Mounaud S."/>
            <person name="Singh I."/>
            <person name="Joardar V."/>
            <person name="Pakala S."/>
            <person name="Pakala S."/>
            <person name="Venepally P."/>
            <person name="Chung J.K."/>
            <person name="Losada L."/>
            <person name="Nierman W.C."/>
        </authorList>
    </citation>
    <scope>NUCLEOTIDE SEQUENCE [LARGE SCALE GENOMIC DNA]</scope>
    <source>
        <strain evidence="9 10">NIH1004</strain>
    </source>
</reference>
<feature type="transmembrane region" description="Helical" evidence="7">
    <location>
        <begin position="591"/>
        <end position="612"/>
    </location>
</feature>
<sequence length="863" mass="95938">MAPLFAKRLNCFYCGRRSPRPDRDPLRKWRCQHCEAVNHLDEKGDITDPPTTETNPDLYGPDASDPPFESADLTGSGLFCAQCVRHQHLFTSALAAYFPSPEDPNYAAYEREYPKFRKNLEERYPQVCARCEPLVKERIRQTGYEAKSDHLRRMMDRSKAGRAARQARKWNWRSLLVFAGAMGYWVSIAGQLSWNLWSALAVDDPLRDPDESFRSPSILSCIQHTVQARQVPGDCSTDLAPYAGLALVAGILALWYNPKLRLKVEGRGGRFVGLGEYYKVQLIVMVARCAFWAVLRDPSSSGLDPSLPPALHVFMIFFSLLSVAISRRIVQYDTRPLVTWTDNNPAATPQRKAGVSPLPNLSSSKQSSMTPNGTVQQQAIRRFPLEKLATPQSTPSRELAIPTPPPEGQDDMDWTPSVQYEIRPMVSVRPRDSSSVLDGPLPFYGSLPAAPQPPSWNLRNQPAQRQKPIEHVVERNPFHRAPAQSLDSWQRNTGSSDPVFAPPKFFPTSDHAASTGLENLFDRTFTIKSHEDDEGENSWKPQPGTADQRPQRSTDLQSYFIFQYLRLGLLLASLTAWLLSQYSYGAVPGNYIEVVSLGIVSLLAGFALLEVLKQPIVHWNGMEILVYIAELAAAVYLGGNLPRASFERHYFDRYGKLLLVFMAVQEALGLLSLYQFSVSRSPLSDTPAQPEPQQLDRIETSRGDLSSVSPQGENDHHSGFQSFASQSSVPPLSFSSTLPGSSFITQPIEVQQRSPFSTYQGGFNKVHSFSLNSLKENESDASDPLDRDSDAETTATATTTATSNTNRNIRYGGSSNNDPVFSPRRSDIGPGIGGLSLDDRPHRRMTRSQTQRIHGSGSAGSQT</sequence>
<feature type="region of interest" description="Disordered" evidence="6">
    <location>
        <begin position="702"/>
        <end position="725"/>
    </location>
</feature>
<accession>A0A5M9MGD3</accession>
<protein>
    <recommendedName>
        <fullName evidence="8">Ima1 N-terminal domain-containing protein</fullName>
    </recommendedName>
</protein>
<feature type="transmembrane region" description="Helical" evidence="7">
    <location>
        <begin position="277"/>
        <end position="295"/>
    </location>
</feature>
<evidence type="ECO:0000256" key="4">
    <source>
        <dbReference type="ARBA" id="ARBA00023136"/>
    </source>
</evidence>
<dbReference type="PANTHER" id="PTHR28538:SF1">
    <property type="entry name" value="INTEGRAL INNER NUCLEAR MEMBRANE PROTEIN IMA1"/>
    <property type="match status" value="1"/>
</dbReference>
<feature type="compositionally biased region" description="Polar residues" evidence="6">
    <location>
        <begin position="359"/>
        <end position="375"/>
    </location>
</feature>
<feature type="transmembrane region" description="Helical" evidence="7">
    <location>
        <begin position="624"/>
        <end position="642"/>
    </location>
</feature>
<feature type="transmembrane region" description="Helical" evidence="7">
    <location>
        <begin position="239"/>
        <end position="256"/>
    </location>
</feature>
<feature type="compositionally biased region" description="Polar residues" evidence="6">
    <location>
        <begin position="803"/>
        <end position="819"/>
    </location>
</feature>
<feature type="region of interest" description="Disordered" evidence="6">
    <location>
        <begin position="531"/>
        <end position="551"/>
    </location>
</feature>
<evidence type="ECO:0000256" key="7">
    <source>
        <dbReference type="SAM" id="Phobius"/>
    </source>
</evidence>
<dbReference type="EMBL" id="QUQM01000006">
    <property type="protein sequence ID" value="KAA8644826.1"/>
    <property type="molecule type" value="Genomic_DNA"/>
</dbReference>
<feature type="compositionally biased region" description="Polar residues" evidence="6">
    <location>
        <begin position="847"/>
        <end position="863"/>
    </location>
</feature>
<feature type="domain" description="Ima1 N-terminal" evidence="8">
    <location>
        <begin position="9"/>
        <end position="135"/>
    </location>
</feature>
<organism evidence="9 10">
    <name type="scientific">Aspergillus tanneri</name>
    <dbReference type="NCBI Taxonomy" id="1220188"/>
    <lineage>
        <taxon>Eukaryota</taxon>
        <taxon>Fungi</taxon>
        <taxon>Dikarya</taxon>
        <taxon>Ascomycota</taxon>
        <taxon>Pezizomycotina</taxon>
        <taxon>Eurotiomycetes</taxon>
        <taxon>Eurotiomycetidae</taxon>
        <taxon>Eurotiales</taxon>
        <taxon>Aspergillaceae</taxon>
        <taxon>Aspergillus</taxon>
        <taxon>Aspergillus subgen. Circumdati</taxon>
    </lineage>
</organism>
<dbReference type="RefSeq" id="XP_033424187.1">
    <property type="nucleotide sequence ID" value="XM_033573635.1"/>
</dbReference>
<feature type="transmembrane region" description="Helical" evidence="7">
    <location>
        <begin position="175"/>
        <end position="197"/>
    </location>
</feature>
<feature type="region of interest" description="Disordered" evidence="6">
    <location>
        <begin position="42"/>
        <end position="67"/>
    </location>
</feature>
<comment type="subcellular location">
    <subcellularLocation>
        <location evidence="1">Nucleus inner membrane</location>
        <topology evidence="1">Multi-pass membrane protein</topology>
    </subcellularLocation>
</comment>
<proteinExistence type="predicted"/>
<evidence type="ECO:0000256" key="1">
    <source>
        <dbReference type="ARBA" id="ARBA00004473"/>
    </source>
</evidence>
<name>A0A5M9MGD3_9EURO</name>
<comment type="caution">
    <text evidence="9">The sequence shown here is derived from an EMBL/GenBank/DDBJ whole genome shotgun (WGS) entry which is preliminary data.</text>
</comment>
<feature type="compositionally biased region" description="Low complexity" evidence="6">
    <location>
        <begin position="793"/>
        <end position="802"/>
    </location>
</feature>
<feature type="transmembrane region" description="Helical" evidence="7">
    <location>
        <begin position="307"/>
        <end position="325"/>
    </location>
</feature>
<dbReference type="Proteomes" id="UP000324241">
    <property type="component" value="Unassembled WGS sequence"/>
</dbReference>
<dbReference type="GO" id="GO:0071765">
    <property type="term" value="P:nuclear inner membrane organization"/>
    <property type="evidence" value="ECO:0007669"/>
    <property type="project" value="InterPro"/>
</dbReference>
<feature type="region of interest" description="Disordered" evidence="6">
    <location>
        <begin position="387"/>
        <end position="413"/>
    </location>
</feature>
<feature type="transmembrane region" description="Helical" evidence="7">
    <location>
        <begin position="559"/>
        <end position="579"/>
    </location>
</feature>
<evidence type="ECO:0000313" key="9">
    <source>
        <dbReference type="EMBL" id="KAA8644826.1"/>
    </source>
</evidence>
<feature type="region of interest" description="Disordered" evidence="6">
    <location>
        <begin position="340"/>
        <end position="375"/>
    </location>
</feature>
<feature type="region of interest" description="Disordered" evidence="6">
    <location>
        <begin position="775"/>
        <end position="863"/>
    </location>
</feature>
<dbReference type="VEuPathDB" id="FungiDB:EYZ11_007927"/>
<dbReference type="Pfam" id="PF09779">
    <property type="entry name" value="Ima1_N"/>
    <property type="match status" value="1"/>
</dbReference>
<dbReference type="PANTHER" id="PTHR28538">
    <property type="entry name" value="INTEGRAL INNER NUCLEAR MEMBRANE PROTEIN IMA1"/>
    <property type="match status" value="1"/>
</dbReference>
<dbReference type="GeneID" id="54331736"/>
<dbReference type="AlphaFoldDB" id="A0A5M9MGD3"/>
<evidence type="ECO:0000256" key="6">
    <source>
        <dbReference type="SAM" id="MobiDB-lite"/>
    </source>
</evidence>
<gene>
    <name evidence="9" type="ORF">ATNIH1004_009034</name>
</gene>
<keyword evidence="5" id="KW-0539">Nucleus</keyword>